<dbReference type="InterPro" id="IPR042094">
    <property type="entry name" value="T2SS_GspF_sf"/>
</dbReference>
<feature type="transmembrane region" description="Helical" evidence="6">
    <location>
        <begin position="292"/>
        <end position="317"/>
    </location>
</feature>
<evidence type="ECO:0000259" key="7">
    <source>
        <dbReference type="Pfam" id="PF00482"/>
    </source>
</evidence>
<dbReference type="Pfam" id="PF00482">
    <property type="entry name" value="T2SSF"/>
    <property type="match status" value="1"/>
</dbReference>
<feature type="domain" description="Type II secretion system protein GspF" evidence="7">
    <location>
        <begin position="183"/>
        <end position="309"/>
    </location>
</feature>
<evidence type="ECO:0000313" key="9">
    <source>
        <dbReference type="Proteomes" id="UP000244338"/>
    </source>
</evidence>
<evidence type="ECO:0000256" key="2">
    <source>
        <dbReference type="ARBA" id="ARBA00022475"/>
    </source>
</evidence>
<comment type="subcellular location">
    <subcellularLocation>
        <location evidence="1">Cell membrane</location>
        <topology evidence="1">Multi-pass membrane protein</topology>
    </subcellularLocation>
</comment>
<dbReference type="AlphaFoldDB" id="A0A2R6Y544"/>
<evidence type="ECO:0000256" key="3">
    <source>
        <dbReference type="ARBA" id="ARBA00022692"/>
    </source>
</evidence>
<evidence type="ECO:0000256" key="5">
    <source>
        <dbReference type="ARBA" id="ARBA00023136"/>
    </source>
</evidence>
<evidence type="ECO:0000256" key="4">
    <source>
        <dbReference type="ARBA" id="ARBA00022989"/>
    </source>
</evidence>
<proteinExistence type="predicted"/>
<dbReference type="Gene3D" id="1.20.81.30">
    <property type="entry name" value="Type II secretion system (T2SS), domain F"/>
    <property type="match status" value="1"/>
</dbReference>
<protein>
    <submittedName>
        <fullName evidence="8">Type II/IV secretion system protein TadC, associated with Flp pilus assembly</fullName>
    </submittedName>
</protein>
<feature type="transmembrane region" description="Helical" evidence="6">
    <location>
        <begin position="15"/>
        <end position="34"/>
    </location>
</feature>
<feature type="transmembrane region" description="Helical" evidence="6">
    <location>
        <begin position="148"/>
        <end position="165"/>
    </location>
</feature>
<dbReference type="PANTHER" id="PTHR35007:SF2">
    <property type="entry name" value="PILUS ASSEMBLE PROTEIN"/>
    <property type="match status" value="1"/>
</dbReference>
<keyword evidence="2" id="KW-1003">Cell membrane</keyword>
<organism evidence="8 9">
    <name type="scientific">Candidatus Carbonibacillus altaicus</name>
    <dbReference type="NCBI Taxonomy" id="2163959"/>
    <lineage>
        <taxon>Bacteria</taxon>
        <taxon>Bacillati</taxon>
        <taxon>Bacillota</taxon>
        <taxon>Bacilli</taxon>
        <taxon>Bacillales</taxon>
        <taxon>Candidatus Carbonibacillus</taxon>
    </lineage>
</organism>
<sequence length="333" mass="37350">MKGTEKANRQYGKEAMLVGWVVFAAWFMFAWALVDLDRIARERRKLRLQAGMLLYGSDGFESLRKKERPSRLQRLMRSLLRTAPRFSAWGSRIDFASSDADVQRLLFYAGKPLGMTVEQFQGLKILLALLGFLSGLMLMVIGFPFGPLWPVLLPLAGYGGSIYWLRRSADARQDEITRSLSDFLDIMSVTLKAGLPLDRALALVAQSIGGPLREEWEFFLQRLALGHPREQVWGALIARNRSAEFQSLIKALIQGHRLGTPVSETFAFHAEQMRRIRREKAKEAAAKAAPKISFVTTLFIVPATMFLFVVLFGLNIARTLGPIFSSPVTSGTP</sequence>
<name>A0A2R6Y544_9BACL</name>
<keyword evidence="5 6" id="KW-0472">Membrane</keyword>
<dbReference type="GO" id="GO:0005886">
    <property type="term" value="C:plasma membrane"/>
    <property type="evidence" value="ECO:0007669"/>
    <property type="project" value="UniProtKB-SubCell"/>
</dbReference>
<dbReference type="Proteomes" id="UP000244338">
    <property type="component" value="Unassembled WGS sequence"/>
</dbReference>
<dbReference type="EMBL" id="PEBX01000002">
    <property type="protein sequence ID" value="PTQ57784.1"/>
    <property type="molecule type" value="Genomic_DNA"/>
</dbReference>
<keyword evidence="4 6" id="KW-1133">Transmembrane helix</keyword>
<dbReference type="InterPro" id="IPR018076">
    <property type="entry name" value="T2SS_GspF_dom"/>
</dbReference>
<keyword evidence="3 6" id="KW-0812">Transmembrane</keyword>
<evidence type="ECO:0000256" key="6">
    <source>
        <dbReference type="SAM" id="Phobius"/>
    </source>
</evidence>
<accession>A0A2R6Y544</accession>
<evidence type="ECO:0000256" key="1">
    <source>
        <dbReference type="ARBA" id="ARBA00004651"/>
    </source>
</evidence>
<dbReference type="PANTHER" id="PTHR35007">
    <property type="entry name" value="INTEGRAL MEMBRANE PROTEIN-RELATED"/>
    <property type="match status" value="1"/>
</dbReference>
<gene>
    <name evidence="8" type="ORF">BSOLF_0646</name>
</gene>
<evidence type="ECO:0000313" key="8">
    <source>
        <dbReference type="EMBL" id="PTQ57784.1"/>
    </source>
</evidence>
<comment type="caution">
    <text evidence="8">The sequence shown here is derived from an EMBL/GenBank/DDBJ whole genome shotgun (WGS) entry which is preliminary data.</text>
</comment>
<feature type="transmembrane region" description="Helical" evidence="6">
    <location>
        <begin position="125"/>
        <end position="142"/>
    </location>
</feature>
<reference evidence="9" key="1">
    <citation type="journal article" date="2018" name="Sci. Rep.">
        <title>Lignite coal burning seam in the remote Altai Mountains harbors a hydrogen-driven thermophilic microbial community.</title>
        <authorList>
            <person name="Kadnikov V.V."/>
            <person name="Mardanov A.V."/>
            <person name="Ivasenko D.A."/>
            <person name="Antsiferov D.V."/>
            <person name="Beletsky A.V."/>
            <person name="Karnachuk O.V."/>
            <person name="Ravin N.V."/>
        </authorList>
    </citation>
    <scope>NUCLEOTIDE SEQUENCE [LARGE SCALE GENOMIC DNA]</scope>
</reference>